<feature type="transmembrane region" description="Helical" evidence="8">
    <location>
        <begin position="423"/>
        <end position="442"/>
    </location>
</feature>
<evidence type="ECO:0000313" key="11">
    <source>
        <dbReference type="Proteomes" id="UP000298663"/>
    </source>
</evidence>
<keyword evidence="7 8" id="KW-0472">Membrane</keyword>
<dbReference type="Gene3D" id="1.10.472.100">
    <property type="entry name" value="Presenilin"/>
    <property type="match status" value="1"/>
</dbReference>
<feature type="transmembrane region" description="Helical" evidence="8">
    <location>
        <begin position="180"/>
        <end position="198"/>
    </location>
</feature>
<comment type="function">
    <text evidence="8">Probable subunit of the gamma-secretase complex, an endoprotease complex that catalyzes the intramembrane cleavage of integral membrane proteins such as Notch receptors.</text>
</comment>
<dbReference type="GO" id="GO:0055074">
    <property type="term" value="P:calcium ion homeostasis"/>
    <property type="evidence" value="ECO:0007669"/>
    <property type="project" value="TreeGrafter"/>
</dbReference>
<keyword evidence="8" id="KW-0378">Hydrolase</keyword>
<evidence type="ECO:0000256" key="9">
    <source>
        <dbReference type="SAM" id="MobiDB-lite"/>
    </source>
</evidence>
<dbReference type="GO" id="GO:0005789">
    <property type="term" value="C:endoplasmic reticulum membrane"/>
    <property type="evidence" value="ECO:0007669"/>
    <property type="project" value="UniProtKB-SubCell"/>
</dbReference>
<keyword evidence="4 8" id="KW-0914">Notch signaling pathway</keyword>
<feature type="region of interest" description="Disordered" evidence="9">
    <location>
        <begin position="1"/>
        <end position="29"/>
    </location>
</feature>
<dbReference type="EMBL" id="AZBU02000007">
    <property type="protein sequence ID" value="TKR70873.1"/>
    <property type="molecule type" value="Genomic_DNA"/>
</dbReference>
<comment type="caution">
    <text evidence="10">The sequence shown here is derived from an EMBL/GenBank/DDBJ whole genome shotgun (WGS) entry which is preliminary data.</text>
</comment>
<keyword evidence="6 8" id="KW-0333">Golgi apparatus</keyword>
<keyword evidence="3 8" id="KW-0256">Endoplasmic reticulum</keyword>
<organism evidence="10 11">
    <name type="scientific">Steinernema carpocapsae</name>
    <name type="common">Entomopathogenic nematode</name>
    <dbReference type="NCBI Taxonomy" id="34508"/>
    <lineage>
        <taxon>Eukaryota</taxon>
        <taxon>Metazoa</taxon>
        <taxon>Ecdysozoa</taxon>
        <taxon>Nematoda</taxon>
        <taxon>Chromadorea</taxon>
        <taxon>Rhabditida</taxon>
        <taxon>Tylenchina</taxon>
        <taxon>Panagrolaimomorpha</taxon>
        <taxon>Strongyloidoidea</taxon>
        <taxon>Steinernematidae</taxon>
        <taxon>Steinernema</taxon>
    </lineage>
</organism>
<feature type="transmembrane region" description="Helical" evidence="8">
    <location>
        <begin position="44"/>
        <end position="66"/>
    </location>
</feature>
<dbReference type="InterPro" id="IPR001108">
    <property type="entry name" value="Peptidase_A22A"/>
</dbReference>
<evidence type="ECO:0000256" key="1">
    <source>
        <dbReference type="ARBA" id="ARBA00008604"/>
    </source>
</evidence>
<dbReference type="PANTHER" id="PTHR10202">
    <property type="entry name" value="PRESENILIN"/>
    <property type="match status" value="1"/>
</dbReference>
<dbReference type="SMART" id="SM00730">
    <property type="entry name" value="PSN"/>
    <property type="match status" value="1"/>
</dbReference>
<feature type="transmembrane region" description="Helical" evidence="8">
    <location>
        <begin position="86"/>
        <end position="113"/>
    </location>
</feature>
<dbReference type="PANTHER" id="PTHR10202:SF13">
    <property type="entry name" value="PRESENILIN HOMOLOG"/>
    <property type="match status" value="1"/>
</dbReference>
<keyword evidence="2 8" id="KW-0812">Transmembrane</keyword>
<feature type="transmembrane region" description="Helical" evidence="8">
    <location>
        <begin position="125"/>
        <end position="143"/>
    </location>
</feature>
<proteinExistence type="inferred from homology"/>
<keyword evidence="8" id="KW-0645">Protease</keyword>
<protein>
    <recommendedName>
        <fullName evidence="8">Presenilin</fullName>
        <ecNumber evidence="8">3.4.23.-</ecNumber>
    </recommendedName>
</protein>
<evidence type="ECO:0000256" key="7">
    <source>
        <dbReference type="ARBA" id="ARBA00023136"/>
    </source>
</evidence>
<dbReference type="GO" id="GO:0007219">
    <property type="term" value="P:Notch signaling pathway"/>
    <property type="evidence" value="ECO:0007669"/>
    <property type="project" value="UniProtKB-KW"/>
</dbReference>
<keyword evidence="11" id="KW-1185">Reference proteome</keyword>
<comment type="subunit">
    <text evidence="8">Homodimer.</text>
</comment>
<dbReference type="InterPro" id="IPR042524">
    <property type="entry name" value="Presenilin_C"/>
</dbReference>
<evidence type="ECO:0000256" key="3">
    <source>
        <dbReference type="ARBA" id="ARBA00022824"/>
    </source>
</evidence>
<feature type="compositionally biased region" description="Polar residues" evidence="9">
    <location>
        <begin position="276"/>
        <end position="298"/>
    </location>
</feature>
<evidence type="ECO:0000256" key="4">
    <source>
        <dbReference type="ARBA" id="ARBA00022976"/>
    </source>
</evidence>
<evidence type="ECO:0000256" key="6">
    <source>
        <dbReference type="ARBA" id="ARBA00023034"/>
    </source>
</evidence>
<name>A0A4U5MPM8_STECR</name>
<dbReference type="STRING" id="34508.A0A4U5MPM8"/>
<keyword evidence="5 8" id="KW-1133">Transmembrane helix</keyword>
<feature type="transmembrane region" description="Helical" evidence="8">
    <location>
        <begin position="397"/>
        <end position="417"/>
    </location>
</feature>
<dbReference type="InterPro" id="IPR006639">
    <property type="entry name" value="Preselin/SPP"/>
</dbReference>
<sequence>MSFTGDPPPGPSTSRPPMPHPPQTSAEREEEAELKYGAAHVIKLFLPVSVCMALVIFTMKTVGYYSQNDGQYLVYTPFTQKTDSNVTLFFQTMGNALILLCVVIVMTTLLIVLYKCRCYKVIHGWLFVSSLMMLSMFTGMYIQEVLKSFNIPMDYITYVFIVWNNAFLGMLCIHWKGPLIVQQAYLIQISALMALVFIKYLPEWTTWAVLFVISVWDLVAVLCPKGPLRILVETAQERQEPLFPALIYTSAVSYPYTLITAAISNNDKSDSGSGSTEEAGQSTEMTNRSTEDQPSSPGQRVPTGVRFAPNRKPRKPKEERAKQGSDNSTQSTSAASTCSADRPFRSQQPAPGPSHNNYRDEDDLEAEHGIKLGLGDFIFYSVLVGKASSYGDWNTTVACYIAILVGLCLTLELLALFRKALPALPISIFFGLIFYFSTRIFITPFLNEFPLRGVIY</sequence>
<gene>
    <name evidence="10" type="ORF">L596_022842</name>
</gene>
<dbReference type="GO" id="GO:0034205">
    <property type="term" value="P:amyloid-beta formation"/>
    <property type="evidence" value="ECO:0007669"/>
    <property type="project" value="TreeGrafter"/>
</dbReference>
<reference evidence="10 11" key="2">
    <citation type="journal article" date="2019" name="G3 (Bethesda)">
        <title>Hybrid Assembly of the Genome of the Entomopathogenic Nematode Steinernema carpocapsae Identifies the X-Chromosome.</title>
        <authorList>
            <person name="Serra L."/>
            <person name="Macchietto M."/>
            <person name="Macias-Munoz A."/>
            <person name="McGill C.J."/>
            <person name="Rodriguez I.M."/>
            <person name="Rodriguez B."/>
            <person name="Murad R."/>
            <person name="Mortazavi A."/>
        </authorList>
    </citation>
    <scope>NUCLEOTIDE SEQUENCE [LARGE SCALE GENOMIC DNA]</scope>
    <source>
        <strain evidence="10 11">ALL</strain>
    </source>
</reference>
<dbReference type="OrthoDB" id="20287at2759"/>
<accession>A0A4U5MPM8</accession>
<dbReference type="Proteomes" id="UP000298663">
    <property type="component" value="Unassembled WGS sequence"/>
</dbReference>
<dbReference type="PRINTS" id="PR01072">
    <property type="entry name" value="PRESENILIN"/>
</dbReference>
<dbReference type="AlphaFoldDB" id="A0A4U5MPM8"/>
<dbReference type="Pfam" id="PF01080">
    <property type="entry name" value="Presenilin"/>
    <property type="match status" value="1"/>
</dbReference>
<comment type="similarity">
    <text evidence="1 8">Belongs to the peptidase A22A family.</text>
</comment>
<comment type="subcellular location">
    <subcellularLocation>
        <location evidence="8">Endoplasmic reticulum membrane</location>
        <topology evidence="8">Multi-pass membrane protein</topology>
    </subcellularLocation>
    <subcellularLocation>
        <location evidence="8">Golgi apparatus membrane</location>
        <topology evidence="8">Multi-pass membrane protein</topology>
    </subcellularLocation>
</comment>
<dbReference type="GO" id="GO:0000139">
    <property type="term" value="C:Golgi membrane"/>
    <property type="evidence" value="ECO:0007669"/>
    <property type="project" value="UniProtKB-SubCell"/>
</dbReference>
<comment type="domain">
    <text evidence="8">The PAL motif is required for normal active site conformation.</text>
</comment>
<evidence type="ECO:0000256" key="5">
    <source>
        <dbReference type="ARBA" id="ARBA00022989"/>
    </source>
</evidence>
<evidence type="ECO:0000256" key="8">
    <source>
        <dbReference type="RuleBase" id="RU361148"/>
    </source>
</evidence>
<dbReference type="GO" id="GO:0070765">
    <property type="term" value="C:gamma-secretase complex"/>
    <property type="evidence" value="ECO:0007669"/>
    <property type="project" value="TreeGrafter"/>
</dbReference>
<dbReference type="GO" id="GO:0006509">
    <property type="term" value="P:membrane protein ectodomain proteolysis"/>
    <property type="evidence" value="ECO:0007669"/>
    <property type="project" value="TreeGrafter"/>
</dbReference>
<feature type="compositionally biased region" description="Pro residues" evidence="9">
    <location>
        <begin position="1"/>
        <end position="22"/>
    </location>
</feature>
<dbReference type="EC" id="3.4.23.-" evidence="8"/>
<dbReference type="GO" id="GO:0016485">
    <property type="term" value="P:protein processing"/>
    <property type="evidence" value="ECO:0007669"/>
    <property type="project" value="InterPro"/>
</dbReference>
<evidence type="ECO:0000313" key="10">
    <source>
        <dbReference type="EMBL" id="TKR70873.1"/>
    </source>
</evidence>
<dbReference type="FunFam" id="1.10.472.100:FF:000001">
    <property type="entry name" value="Presenilin"/>
    <property type="match status" value="1"/>
</dbReference>
<feature type="compositionally biased region" description="Low complexity" evidence="9">
    <location>
        <begin position="328"/>
        <end position="340"/>
    </location>
</feature>
<feature type="transmembrane region" description="Helical" evidence="8">
    <location>
        <begin position="204"/>
        <end position="223"/>
    </location>
</feature>
<feature type="transmembrane region" description="Helical" evidence="8">
    <location>
        <begin position="155"/>
        <end position="173"/>
    </location>
</feature>
<dbReference type="GO" id="GO:0042500">
    <property type="term" value="F:aspartic endopeptidase activity, intramembrane cleaving"/>
    <property type="evidence" value="ECO:0007669"/>
    <property type="project" value="InterPro"/>
</dbReference>
<feature type="region of interest" description="Disordered" evidence="9">
    <location>
        <begin position="265"/>
        <end position="360"/>
    </location>
</feature>
<evidence type="ECO:0000256" key="2">
    <source>
        <dbReference type="ARBA" id="ARBA00022692"/>
    </source>
</evidence>
<reference evidence="10 11" key="1">
    <citation type="journal article" date="2015" name="Genome Biol.">
        <title>Comparative genomics of Steinernema reveals deeply conserved gene regulatory networks.</title>
        <authorList>
            <person name="Dillman A.R."/>
            <person name="Macchietto M."/>
            <person name="Porter C.F."/>
            <person name="Rogers A."/>
            <person name="Williams B."/>
            <person name="Antoshechkin I."/>
            <person name="Lee M.M."/>
            <person name="Goodwin Z."/>
            <person name="Lu X."/>
            <person name="Lewis E.E."/>
            <person name="Goodrich-Blair H."/>
            <person name="Stock S.P."/>
            <person name="Adams B.J."/>
            <person name="Sternberg P.W."/>
            <person name="Mortazavi A."/>
        </authorList>
    </citation>
    <scope>NUCLEOTIDE SEQUENCE [LARGE SCALE GENOMIC DNA]</scope>
    <source>
        <strain evidence="10 11">ALL</strain>
    </source>
</reference>